<dbReference type="EnsemblPlants" id="Pp3c10_6430V3.3">
    <property type="protein sequence ID" value="Pp3c10_6430V3.3"/>
    <property type="gene ID" value="Pp3c10_6430"/>
</dbReference>
<evidence type="ECO:0000313" key="6">
    <source>
        <dbReference type="Proteomes" id="UP000006727"/>
    </source>
</evidence>
<protein>
    <recommendedName>
        <fullName evidence="7">PUM-HD domain-containing protein</fullName>
    </recommendedName>
</protein>
<dbReference type="SUPFAM" id="SSF48371">
    <property type="entry name" value="ARM repeat"/>
    <property type="match status" value="1"/>
</dbReference>
<dbReference type="GO" id="GO:0000480">
    <property type="term" value="P:endonucleolytic cleavage in 5'-ETS of tricistronic rRNA transcript (SSU-rRNA, 5.8S rRNA, LSU-rRNA)"/>
    <property type="evidence" value="ECO:0000318"/>
    <property type="project" value="GO_Central"/>
</dbReference>
<feature type="region of interest" description="Disordered" evidence="3">
    <location>
        <begin position="741"/>
        <end position="778"/>
    </location>
</feature>
<dbReference type="OrthoDB" id="392571at2759"/>
<dbReference type="GO" id="GO:0030686">
    <property type="term" value="C:90S preribosome"/>
    <property type="evidence" value="ECO:0000318"/>
    <property type="project" value="GO_Central"/>
</dbReference>
<dbReference type="SMART" id="SM00025">
    <property type="entry name" value="Pumilio"/>
    <property type="match status" value="7"/>
</dbReference>
<dbReference type="InterPro" id="IPR040000">
    <property type="entry name" value="NOP9"/>
</dbReference>
<dbReference type="GO" id="GO:0000056">
    <property type="term" value="P:ribosomal small subunit export from nucleus"/>
    <property type="evidence" value="ECO:0000318"/>
    <property type="project" value="GO_Central"/>
</dbReference>
<dbReference type="SMR" id="A0A2K1JXY2"/>
<dbReference type="PANTHER" id="PTHR13102">
    <property type="entry name" value="NUCLEOLAR PROTEIN 9"/>
    <property type="match status" value="1"/>
</dbReference>
<dbReference type="EnsemblPlants" id="Pp3c10_6430V3.1">
    <property type="protein sequence ID" value="Pp3c10_6430V3.1"/>
    <property type="gene ID" value="Pp3c10_6430"/>
</dbReference>
<evidence type="ECO:0000313" key="4">
    <source>
        <dbReference type="EMBL" id="PNR46385.1"/>
    </source>
</evidence>
<dbReference type="InterPro" id="IPR011989">
    <property type="entry name" value="ARM-like"/>
</dbReference>
<evidence type="ECO:0000313" key="5">
    <source>
        <dbReference type="EnsemblPlants" id="Pp3c10_6430V3.1"/>
    </source>
</evidence>
<dbReference type="EMBL" id="ABEU02000010">
    <property type="protein sequence ID" value="PNR46385.1"/>
    <property type="molecule type" value="Genomic_DNA"/>
</dbReference>
<dbReference type="PANTHER" id="PTHR13102:SF0">
    <property type="entry name" value="NUCLEOLAR PROTEIN 9"/>
    <property type="match status" value="1"/>
</dbReference>
<dbReference type="GO" id="GO:0030688">
    <property type="term" value="C:preribosome, small subunit precursor"/>
    <property type="evidence" value="ECO:0000318"/>
    <property type="project" value="GO_Central"/>
</dbReference>
<dbReference type="InterPro" id="IPR001313">
    <property type="entry name" value="Pumilio_RNA-bd_rpt"/>
</dbReference>
<feature type="region of interest" description="Disordered" evidence="3">
    <location>
        <begin position="1"/>
        <end position="69"/>
    </location>
</feature>
<feature type="compositionally biased region" description="Basic and acidic residues" evidence="3">
    <location>
        <begin position="21"/>
        <end position="56"/>
    </location>
</feature>
<dbReference type="FunCoup" id="A0A2K1JXY2">
    <property type="interactions" value="3929"/>
</dbReference>
<dbReference type="AlphaFoldDB" id="A0A2K1JXY2"/>
<dbReference type="Pfam" id="PF22493">
    <property type="entry name" value="PUF_NOP9"/>
    <property type="match status" value="1"/>
</dbReference>
<dbReference type="STRING" id="3218.A0A2K1JXY2"/>
<dbReference type="Gramene" id="Pp3c10_6430V3.1">
    <property type="protein sequence ID" value="Pp3c10_6430V3.1"/>
    <property type="gene ID" value="Pp3c10_6430"/>
</dbReference>
<gene>
    <name evidence="5" type="primary">LOC112288097</name>
    <name evidence="4" type="ORF">PHYPA_013504</name>
</gene>
<evidence type="ECO:0000256" key="1">
    <source>
        <dbReference type="ARBA" id="ARBA00022737"/>
    </source>
</evidence>
<feature type="compositionally biased region" description="Polar residues" evidence="3">
    <location>
        <begin position="818"/>
        <end position="828"/>
    </location>
</feature>
<dbReference type="GO" id="GO:0000447">
    <property type="term" value="P:endonucleolytic cleavage in ITS1 to separate SSU-rRNA from 5.8S rRNA and LSU-rRNA from tricistronic rRNA transcript (SSU-rRNA, 5.8S rRNA, LSU-rRNA)"/>
    <property type="evidence" value="ECO:0000318"/>
    <property type="project" value="GO_Central"/>
</dbReference>
<feature type="region of interest" description="Disordered" evidence="3">
    <location>
        <begin position="803"/>
        <end position="828"/>
    </location>
</feature>
<evidence type="ECO:0008006" key="7">
    <source>
        <dbReference type="Google" id="ProtNLM"/>
    </source>
</evidence>
<dbReference type="GeneID" id="112288097"/>
<reference evidence="4 6" key="1">
    <citation type="journal article" date="2008" name="Science">
        <title>The Physcomitrella genome reveals evolutionary insights into the conquest of land by plants.</title>
        <authorList>
            <person name="Rensing S."/>
            <person name="Lang D."/>
            <person name="Zimmer A."/>
            <person name="Terry A."/>
            <person name="Salamov A."/>
            <person name="Shapiro H."/>
            <person name="Nishiyama T."/>
            <person name="Perroud P.-F."/>
            <person name="Lindquist E."/>
            <person name="Kamisugi Y."/>
            <person name="Tanahashi T."/>
            <person name="Sakakibara K."/>
            <person name="Fujita T."/>
            <person name="Oishi K."/>
            <person name="Shin-I T."/>
            <person name="Kuroki Y."/>
            <person name="Toyoda A."/>
            <person name="Suzuki Y."/>
            <person name="Hashimoto A."/>
            <person name="Yamaguchi K."/>
            <person name="Sugano A."/>
            <person name="Kohara Y."/>
            <person name="Fujiyama A."/>
            <person name="Anterola A."/>
            <person name="Aoki S."/>
            <person name="Ashton N."/>
            <person name="Barbazuk W.B."/>
            <person name="Barker E."/>
            <person name="Bennetzen J."/>
            <person name="Bezanilla M."/>
            <person name="Blankenship R."/>
            <person name="Cho S.H."/>
            <person name="Dutcher S."/>
            <person name="Estelle M."/>
            <person name="Fawcett J.A."/>
            <person name="Gundlach H."/>
            <person name="Hanada K."/>
            <person name="Heyl A."/>
            <person name="Hicks K.A."/>
            <person name="Hugh J."/>
            <person name="Lohr M."/>
            <person name="Mayer K."/>
            <person name="Melkozernov A."/>
            <person name="Murata T."/>
            <person name="Nelson D."/>
            <person name="Pils B."/>
            <person name="Prigge M."/>
            <person name="Reiss B."/>
            <person name="Renner T."/>
            <person name="Rombauts S."/>
            <person name="Rushton P."/>
            <person name="Sanderfoot A."/>
            <person name="Schween G."/>
            <person name="Shiu S.-H."/>
            <person name="Stueber K."/>
            <person name="Theodoulou F.L."/>
            <person name="Tu H."/>
            <person name="Van de Peer Y."/>
            <person name="Verrier P.J."/>
            <person name="Waters E."/>
            <person name="Wood A."/>
            <person name="Yang L."/>
            <person name="Cove D."/>
            <person name="Cuming A."/>
            <person name="Hasebe M."/>
            <person name="Lucas S."/>
            <person name="Mishler D.B."/>
            <person name="Reski R."/>
            <person name="Grigoriev I."/>
            <person name="Quatrano R.S."/>
            <person name="Boore J.L."/>
        </authorList>
    </citation>
    <scope>NUCLEOTIDE SEQUENCE [LARGE SCALE GENOMIC DNA]</scope>
    <source>
        <strain evidence="5 6">cv. Gransden 2004</strain>
    </source>
</reference>
<dbReference type="PaxDb" id="3218-PP1S293_80V6.1"/>
<dbReference type="GO" id="GO:0005730">
    <property type="term" value="C:nucleolus"/>
    <property type="evidence" value="ECO:0000318"/>
    <property type="project" value="GO_Central"/>
</dbReference>
<dbReference type="RefSeq" id="XP_024387717.1">
    <property type="nucleotide sequence ID" value="XM_024531949.2"/>
</dbReference>
<organism evidence="4">
    <name type="scientific">Physcomitrium patens</name>
    <name type="common">Spreading-leaved earth moss</name>
    <name type="synonym">Physcomitrella patens</name>
    <dbReference type="NCBI Taxonomy" id="3218"/>
    <lineage>
        <taxon>Eukaryota</taxon>
        <taxon>Viridiplantae</taxon>
        <taxon>Streptophyta</taxon>
        <taxon>Embryophyta</taxon>
        <taxon>Bryophyta</taxon>
        <taxon>Bryophytina</taxon>
        <taxon>Bryopsida</taxon>
        <taxon>Funariidae</taxon>
        <taxon>Funariales</taxon>
        <taxon>Funariaceae</taxon>
        <taxon>Physcomitrium</taxon>
    </lineage>
</organism>
<dbReference type="OMA" id="HHLVRNF"/>
<reference evidence="4 6" key="2">
    <citation type="journal article" date="2018" name="Plant J.">
        <title>The Physcomitrella patens chromosome-scale assembly reveals moss genome structure and evolution.</title>
        <authorList>
            <person name="Lang D."/>
            <person name="Ullrich K.K."/>
            <person name="Murat F."/>
            <person name="Fuchs J."/>
            <person name="Jenkins J."/>
            <person name="Haas F.B."/>
            <person name="Piednoel M."/>
            <person name="Gundlach H."/>
            <person name="Van Bel M."/>
            <person name="Meyberg R."/>
            <person name="Vives C."/>
            <person name="Morata J."/>
            <person name="Symeonidi A."/>
            <person name="Hiss M."/>
            <person name="Muchero W."/>
            <person name="Kamisugi Y."/>
            <person name="Saleh O."/>
            <person name="Blanc G."/>
            <person name="Decker E.L."/>
            <person name="van Gessel N."/>
            <person name="Grimwood J."/>
            <person name="Hayes R.D."/>
            <person name="Graham S.W."/>
            <person name="Gunter L.E."/>
            <person name="McDaniel S.F."/>
            <person name="Hoernstein S.N.W."/>
            <person name="Larsson A."/>
            <person name="Li F.W."/>
            <person name="Perroud P.F."/>
            <person name="Phillips J."/>
            <person name="Ranjan P."/>
            <person name="Rokshar D.S."/>
            <person name="Rothfels C.J."/>
            <person name="Schneider L."/>
            <person name="Shu S."/>
            <person name="Stevenson D.W."/>
            <person name="Thummler F."/>
            <person name="Tillich M."/>
            <person name="Villarreal Aguilar J.C."/>
            <person name="Widiez T."/>
            <person name="Wong G.K."/>
            <person name="Wymore A."/>
            <person name="Zhang Y."/>
            <person name="Zimmer A.D."/>
            <person name="Quatrano R.S."/>
            <person name="Mayer K.F.X."/>
            <person name="Goodstein D."/>
            <person name="Casacuberta J.M."/>
            <person name="Vandepoele K."/>
            <person name="Reski R."/>
            <person name="Cuming A.C."/>
            <person name="Tuskan G.A."/>
            <person name="Maumus F."/>
            <person name="Salse J."/>
            <person name="Schmutz J."/>
            <person name="Rensing S.A."/>
        </authorList>
    </citation>
    <scope>NUCLEOTIDE SEQUENCE [LARGE SCALE GENOMIC DNA]</scope>
    <source>
        <strain evidence="5 6">cv. Gransden 2004</strain>
    </source>
</reference>
<dbReference type="GO" id="GO:0003723">
    <property type="term" value="F:RNA binding"/>
    <property type="evidence" value="ECO:0000318"/>
    <property type="project" value="GO_Central"/>
</dbReference>
<sequence length="828" mass="90538">MAMTESYELARASRKPGRRGGRGEGRGGGRGRGSHERESDHGYGGDASERYGRDEGEQVSYGGSRGQVDPETQQYFAEINELVGEGGGTVEDPEERGIVIGNALDETRGKELQLACHSYCGRVLETLFMNCETMHAALFLERCTDLFVSMALDPGGSHVAEAALKAIAYALQGSNVRNQEWYPVVERFLSKISEALGEGYTGSDLMNNRYGSHVLRQLLSLCSGIPIETLCKSGGKSNSLAERLGTKGSKFKGAGAARLRGHRFGEHLHTLVGNLLKSCEGKMEDLRASSAGGPALQFMLRALQGDEAAVSHCIALMLDCAGEDEPKEGSALEKGDVEKIVEMIQDSSSSHLMEVMIQVASDALYLEIFQRFFRHRLLQLSIHPSANFVVQALIAAARHPGQVTMILEELENSFSEILAERRGTVVGSLLAACLRFRIKQREVCRALTRAINPDSPSPNRIVPRMLFLEGLAGTGRFPQDWKAPFGSRMSVLGCAMLQTAFSYPEDCCQQFCASMAAQEPDDVLETVRDSGGSRVIEAFLSSVAAPMKHKHRLISKLKGHFSELALSPICSYTVEKCFSTGDIKIKEMIAAELALSQPEISKTRHGPYLLKRCDIALYAKGPEQWRTRESSKAGTREAYANLFQVEDVPDTQTDSTAVPAASEGKKKRKFVEETEQKSEVPGIVREPPSISALELDGTMAQLGFNPNKFPHGRKKKDAAVQPELTLFEPEEGAVVKKDEIDALFKEKKGDKTKKDKREKGVKEKKGKKRNKQEGEVKSVVEPEAVKAESASVADSLKAVMGALEGGVRQNKKKKSDGSGKQRTQNVMI</sequence>
<proteinExistence type="predicted"/>
<dbReference type="GO" id="GO:0006417">
    <property type="term" value="P:regulation of translation"/>
    <property type="evidence" value="ECO:0007669"/>
    <property type="project" value="UniProtKB-KW"/>
</dbReference>
<accession>A0A2K1JXY2</accession>
<name>A0A2K1JXY2_PHYPA</name>
<keyword evidence="1" id="KW-0677">Repeat</keyword>
<dbReference type="InterPro" id="IPR016024">
    <property type="entry name" value="ARM-type_fold"/>
</dbReference>
<dbReference type="Proteomes" id="UP000006727">
    <property type="component" value="Chromosome 10"/>
</dbReference>
<dbReference type="Gramene" id="Pp3c10_6430V3.3">
    <property type="protein sequence ID" value="Pp3c10_6430V3.3"/>
    <property type="gene ID" value="Pp3c10_6430"/>
</dbReference>
<reference evidence="5" key="3">
    <citation type="submission" date="2020-12" db="UniProtKB">
        <authorList>
            <consortium name="EnsemblPlants"/>
        </authorList>
    </citation>
    <scope>IDENTIFICATION</scope>
</reference>
<dbReference type="Gene3D" id="1.25.10.10">
    <property type="entry name" value="Leucine-rich Repeat Variant"/>
    <property type="match status" value="2"/>
</dbReference>
<keyword evidence="2" id="KW-0810">Translation regulation</keyword>
<evidence type="ECO:0000256" key="3">
    <source>
        <dbReference type="SAM" id="MobiDB-lite"/>
    </source>
</evidence>
<feature type="region of interest" description="Disordered" evidence="3">
    <location>
        <begin position="650"/>
        <end position="680"/>
    </location>
</feature>
<feature type="compositionally biased region" description="Basic and acidic residues" evidence="3">
    <location>
        <begin position="741"/>
        <end position="763"/>
    </location>
</feature>
<dbReference type="KEGG" id="ppp:112288097"/>
<evidence type="ECO:0000256" key="2">
    <source>
        <dbReference type="ARBA" id="ARBA00022845"/>
    </source>
</evidence>
<dbReference type="GO" id="GO:0000472">
    <property type="term" value="P:endonucleolytic cleavage to generate mature 5'-end of SSU-rRNA from (SSU-rRNA, 5.8S rRNA, LSU-rRNA)"/>
    <property type="evidence" value="ECO:0000318"/>
    <property type="project" value="GO_Central"/>
</dbReference>
<keyword evidence="6" id="KW-1185">Reference proteome</keyword>